<dbReference type="InterPro" id="IPR035421">
    <property type="entry name" value="Terminase_6C"/>
</dbReference>
<name>S0EV11_CHTCT</name>
<dbReference type="KEGG" id="ccz:CCALI_01409"/>
<sequence length="458" mass="50851">MATFIERTFPWQLDPWQRLLCRRLERLHEEQGARLLIHAPPQVGKSVIVSQRLPAWMLAQKPTLRIKLACYNITHATRFSKINLQLLRDGALHDLFPPECRIVEPAQQGMWSTVARAEMRDGQPSFMALGLRTGFVGQGADLLIIDDPYASPQEALSAVIRESVWTFWSAGAKVRIRPETNVVVMFHRYHTEDLAGRLLAEGGWELLRFSAICDGEEEDPMGRAVGERLTHRLSEAFLAEQQQTPSIWFGQFQGRPMPVGGGLIKGAYFRVIGEEQVPPLKQAVMGVDLAVSAKTSADYTVVFPLGVDAEGIYYLFSPARGQWEPGASRRAIAQRARCFAAQHPLRRIGVESVGMAAGLVSEMQRDAVFAGFSVVGVARQTDKVALASVWIPVAEQGRMVLVEDGSGWIKTFIAEAESFPLGAHDDQVDAVGIAFLTLQQVPEKAVYAPRWEGGRPRW</sequence>
<organism evidence="3 4">
    <name type="scientific">Chthonomonas calidirosea (strain DSM 23976 / ICMP 18418 / T49)</name>
    <dbReference type="NCBI Taxonomy" id="1303518"/>
    <lineage>
        <taxon>Bacteria</taxon>
        <taxon>Bacillati</taxon>
        <taxon>Armatimonadota</taxon>
        <taxon>Chthonomonadia</taxon>
        <taxon>Chthonomonadales</taxon>
        <taxon>Chthonomonadaceae</taxon>
        <taxon>Chthonomonas</taxon>
    </lineage>
</organism>
<evidence type="ECO:0000313" key="4">
    <source>
        <dbReference type="Proteomes" id="UP000014227"/>
    </source>
</evidence>
<dbReference type="NCBIfam" id="TIGR01630">
    <property type="entry name" value="psiM2_ORF9"/>
    <property type="match status" value="1"/>
</dbReference>
<dbReference type="eggNOG" id="COG5410">
    <property type="taxonomic scope" value="Bacteria"/>
</dbReference>
<reference evidence="4" key="1">
    <citation type="submission" date="2013-03" db="EMBL/GenBank/DDBJ databases">
        <title>Genome sequence of Chthonomonas calidirosea, the first sequenced genome from the Armatimonadetes phylum (formally candidate division OP10).</title>
        <authorList>
            <person name="Lee K.C.Y."/>
            <person name="Morgan X.C."/>
            <person name="Dunfield P.F."/>
            <person name="Tamas I."/>
            <person name="Houghton K.M."/>
            <person name="Vyssotski M."/>
            <person name="Ryan J.L.J."/>
            <person name="Lagutin K."/>
            <person name="McDonald I.R."/>
            <person name="Stott M.B."/>
        </authorList>
    </citation>
    <scope>NUCLEOTIDE SEQUENCE [LARGE SCALE GENOMIC DNA]</scope>
    <source>
        <strain evidence="4">DSM 23976 / ICMP 18418 / T49</strain>
    </source>
</reference>
<evidence type="ECO:0000313" key="3">
    <source>
        <dbReference type="EMBL" id="CCW35226.1"/>
    </source>
</evidence>
<dbReference type="AlphaFoldDB" id="S0EV11"/>
<dbReference type="EMBL" id="HF951689">
    <property type="protein sequence ID" value="CCW35226.1"/>
    <property type="molecule type" value="Genomic_DNA"/>
</dbReference>
<feature type="domain" description="Terminase large subunit gp17-like C-terminal" evidence="2">
    <location>
        <begin position="285"/>
        <end position="436"/>
    </location>
</feature>
<dbReference type="STRING" id="454171.CP488_02688"/>
<dbReference type="InParanoid" id="S0EV11"/>
<keyword evidence="4" id="KW-1185">Reference proteome</keyword>
<evidence type="ECO:0000259" key="2">
    <source>
        <dbReference type="Pfam" id="PF17289"/>
    </source>
</evidence>
<dbReference type="Proteomes" id="UP000014227">
    <property type="component" value="Chromosome I"/>
</dbReference>
<protein>
    <submittedName>
        <fullName evidence="3">Phage uncharacterized protein (Putative large terminase), C-terminal domain</fullName>
    </submittedName>
</protein>
<accession>S0EV11</accession>
<dbReference type="Gene3D" id="3.30.420.240">
    <property type="match status" value="1"/>
</dbReference>
<dbReference type="eggNOG" id="COG5362">
    <property type="taxonomic scope" value="Bacteria"/>
</dbReference>
<evidence type="ECO:0000256" key="1">
    <source>
        <dbReference type="ARBA" id="ARBA00022612"/>
    </source>
</evidence>
<dbReference type="HOGENOM" id="CLU_028165_1_0_0"/>
<keyword evidence="1" id="KW-1188">Viral release from host cell</keyword>
<proteinExistence type="predicted"/>
<dbReference type="PATRIC" id="fig|1303518.3.peg.1440"/>
<gene>
    <name evidence="3" type="ORF">CCALI_01409</name>
</gene>
<dbReference type="InterPro" id="IPR006517">
    <property type="entry name" value="Phage_terminase_lsu-like_C"/>
</dbReference>
<dbReference type="Pfam" id="PF17289">
    <property type="entry name" value="Terminase_6C"/>
    <property type="match status" value="1"/>
</dbReference>